<feature type="transmembrane region" description="Helical" evidence="6">
    <location>
        <begin position="339"/>
        <end position="357"/>
    </location>
</feature>
<dbReference type="PANTHER" id="PTHR43652:SF6">
    <property type="entry name" value="ARGININE REPRESSOR"/>
    <property type="match status" value="1"/>
</dbReference>
<feature type="transmembrane region" description="Helical" evidence="6">
    <location>
        <begin position="116"/>
        <end position="144"/>
    </location>
</feature>
<dbReference type="PANTHER" id="PTHR43652">
    <property type="entry name" value="BASIC AMINO ACID ANTIPORTER YFCC-RELATED"/>
    <property type="match status" value="1"/>
</dbReference>
<evidence type="ECO:0000256" key="2">
    <source>
        <dbReference type="ARBA" id="ARBA00022475"/>
    </source>
</evidence>
<protein>
    <submittedName>
        <fullName evidence="7">Predicted membrane protein</fullName>
    </submittedName>
</protein>
<evidence type="ECO:0000256" key="6">
    <source>
        <dbReference type="SAM" id="Phobius"/>
    </source>
</evidence>
<keyword evidence="8" id="KW-1185">Reference proteome</keyword>
<name>C7N0S9_SLAHD</name>
<dbReference type="HOGENOM" id="CLU_035307_0_1_11"/>
<dbReference type="KEGG" id="shi:Shel_00830"/>
<feature type="transmembrane region" description="Helical" evidence="6">
    <location>
        <begin position="21"/>
        <end position="40"/>
    </location>
</feature>
<keyword evidence="5 6" id="KW-0472">Membrane</keyword>
<feature type="transmembrane region" description="Helical" evidence="6">
    <location>
        <begin position="436"/>
        <end position="458"/>
    </location>
</feature>
<gene>
    <name evidence="7" type="ordered locus">Shel_00830</name>
</gene>
<feature type="transmembrane region" description="Helical" evidence="6">
    <location>
        <begin position="227"/>
        <end position="243"/>
    </location>
</feature>
<sequence>MDSVGVAEEPKKKKHTFTFPSAFTVLFIVTIIAVACTYLIPAGQYSKLIYAADSNVLQITDPAGEVTELEATQDTLDELGVKIEIEQFTSGAITKPISIPGTYESLEQNPVSFLDIPYSMVVGIIDGVDVMVFILCLGGLIGVVRATGAFESGLGALTRKTKGREFLLVFGVSAFMIFGGTMCGLEEEAVAFYPILAPIFIALGYDSIVTVGAIFMAGSIGTTFSTVNPFSAVIASNAAGIVFTEGMPIRILGLIIGSIVYLLYLHWYSKKVKENPEFSYAYKDQDEFKSLWAMDTEADTGSFDLRHKLILVIFVSAFIIMIIGVMALGWWFPQMAAEFITLSILCMFIGGTGKNGLGEARMVDAFSDGASSMVAVSLIIGLARGINHVLNQGLISDTILYSASNLVMGMSGPAFIIVLILVFFVLGFVVPSSSGLAVLSMPIFAPLADTVGIPRWIIVCAYQWGQYAMLYIAPTGLIMATLQMLHMKMSDWFKFVWPMMLFTLVFGSILLSICTIVYAV</sequence>
<dbReference type="Pfam" id="PF03606">
    <property type="entry name" value="DcuC"/>
    <property type="match status" value="1"/>
</dbReference>
<feature type="transmembrane region" description="Helical" evidence="6">
    <location>
        <begin position="497"/>
        <end position="519"/>
    </location>
</feature>
<evidence type="ECO:0000313" key="8">
    <source>
        <dbReference type="Proteomes" id="UP000002026"/>
    </source>
</evidence>
<dbReference type="InterPro" id="IPR018385">
    <property type="entry name" value="C4_dicarb_anaerob_car-like"/>
</dbReference>
<feature type="transmembrane region" description="Helical" evidence="6">
    <location>
        <begin position="464"/>
        <end position="485"/>
    </location>
</feature>
<dbReference type="Proteomes" id="UP000002026">
    <property type="component" value="Chromosome"/>
</dbReference>
<dbReference type="InterPro" id="IPR051679">
    <property type="entry name" value="DASS-Related_Transporters"/>
</dbReference>
<keyword evidence="2" id="KW-1003">Cell membrane</keyword>
<dbReference type="eggNOG" id="COG1288">
    <property type="taxonomic scope" value="Bacteria"/>
</dbReference>
<comment type="subcellular location">
    <subcellularLocation>
        <location evidence="1">Cell membrane</location>
        <topology evidence="1">Multi-pass membrane protein</topology>
    </subcellularLocation>
</comment>
<feature type="transmembrane region" description="Helical" evidence="6">
    <location>
        <begin position="249"/>
        <end position="268"/>
    </location>
</feature>
<proteinExistence type="predicted"/>
<feature type="transmembrane region" description="Helical" evidence="6">
    <location>
        <begin position="191"/>
        <end position="215"/>
    </location>
</feature>
<feature type="transmembrane region" description="Helical" evidence="6">
    <location>
        <begin position="309"/>
        <end position="333"/>
    </location>
</feature>
<evidence type="ECO:0000256" key="1">
    <source>
        <dbReference type="ARBA" id="ARBA00004651"/>
    </source>
</evidence>
<reference evidence="7 8" key="1">
    <citation type="journal article" date="2009" name="Stand. Genomic Sci.">
        <title>Complete genome sequence of Slackia heliotrinireducens type strain (RHS 1).</title>
        <authorList>
            <person name="Pukall R."/>
            <person name="Lapidus A."/>
            <person name="Nolan M."/>
            <person name="Copeland A."/>
            <person name="Glavina Del Rio T."/>
            <person name="Lucas S."/>
            <person name="Chen F."/>
            <person name="Tice H."/>
            <person name="Cheng J.F."/>
            <person name="Chertkov O."/>
            <person name="Bruce D."/>
            <person name="Goodwin L."/>
            <person name="Kuske C."/>
            <person name="Brettin T."/>
            <person name="Detter J.C."/>
            <person name="Han C."/>
            <person name="Pitluck S."/>
            <person name="Pati A."/>
            <person name="Mavrommatis K."/>
            <person name="Ivanova N."/>
            <person name="Ovchinnikova G."/>
            <person name="Chen A."/>
            <person name="Palaniappan K."/>
            <person name="Schneider S."/>
            <person name="Rohde M."/>
            <person name="Chain P."/>
            <person name="D'haeseleer P."/>
            <person name="Goker M."/>
            <person name="Bristow J."/>
            <person name="Eisen J.A."/>
            <person name="Markowitz V."/>
            <person name="Kyrpides N.C."/>
            <person name="Klenk H.P."/>
            <person name="Hugenholtz P."/>
        </authorList>
    </citation>
    <scope>NUCLEOTIDE SEQUENCE [LARGE SCALE GENOMIC DNA]</scope>
    <source>
        <strain evidence="8">ATCC 29202 / DSM 20476 / NCTC 11029 / RHS 1</strain>
    </source>
</reference>
<feature type="transmembrane region" description="Helical" evidence="6">
    <location>
        <begin position="406"/>
        <end position="429"/>
    </location>
</feature>
<keyword evidence="3 6" id="KW-0812">Transmembrane</keyword>
<dbReference type="EMBL" id="CP001684">
    <property type="protein sequence ID" value="ACV21157.1"/>
    <property type="molecule type" value="Genomic_DNA"/>
</dbReference>
<evidence type="ECO:0000313" key="7">
    <source>
        <dbReference type="EMBL" id="ACV21157.1"/>
    </source>
</evidence>
<keyword evidence="4 6" id="KW-1133">Transmembrane helix</keyword>
<organism evidence="7 8">
    <name type="scientific">Slackia heliotrinireducens (strain ATCC 29202 / DSM 20476 / NCTC 11029 / RHS 1)</name>
    <name type="common">Peptococcus heliotrinreducens</name>
    <dbReference type="NCBI Taxonomy" id="471855"/>
    <lineage>
        <taxon>Bacteria</taxon>
        <taxon>Bacillati</taxon>
        <taxon>Actinomycetota</taxon>
        <taxon>Coriobacteriia</taxon>
        <taxon>Eggerthellales</taxon>
        <taxon>Eggerthellaceae</taxon>
        <taxon>Slackia</taxon>
    </lineage>
</organism>
<dbReference type="AlphaFoldDB" id="C7N0S9"/>
<dbReference type="GO" id="GO:0005886">
    <property type="term" value="C:plasma membrane"/>
    <property type="evidence" value="ECO:0007669"/>
    <property type="project" value="UniProtKB-SubCell"/>
</dbReference>
<feature type="transmembrane region" description="Helical" evidence="6">
    <location>
        <begin position="165"/>
        <end position="185"/>
    </location>
</feature>
<evidence type="ECO:0000256" key="4">
    <source>
        <dbReference type="ARBA" id="ARBA00022989"/>
    </source>
</evidence>
<evidence type="ECO:0000256" key="3">
    <source>
        <dbReference type="ARBA" id="ARBA00022692"/>
    </source>
</evidence>
<evidence type="ECO:0000256" key="5">
    <source>
        <dbReference type="ARBA" id="ARBA00023136"/>
    </source>
</evidence>
<accession>C7N0S9</accession>
<feature type="transmembrane region" description="Helical" evidence="6">
    <location>
        <begin position="369"/>
        <end position="386"/>
    </location>
</feature>